<reference evidence="3 4" key="1">
    <citation type="submission" date="2021-03" db="EMBL/GenBank/DDBJ databases">
        <title>Sequencing the genomes of 1000 actinobacteria strains.</title>
        <authorList>
            <person name="Klenk H.-P."/>
        </authorList>
    </citation>
    <scope>NUCLEOTIDE SEQUENCE [LARGE SCALE GENOMIC DNA]</scope>
    <source>
        <strain evidence="3 4">DSM 44506</strain>
    </source>
</reference>
<gene>
    <name evidence="3" type="ORF">JOF33_002465</name>
</gene>
<evidence type="ECO:0000259" key="2">
    <source>
        <dbReference type="Pfam" id="PF13472"/>
    </source>
</evidence>
<dbReference type="Gene3D" id="3.40.50.1110">
    <property type="entry name" value="SGNH hydrolase"/>
    <property type="match status" value="1"/>
</dbReference>
<organism evidence="3 4">
    <name type="scientific">Corynebacterium freneyi</name>
    <dbReference type="NCBI Taxonomy" id="134034"/>
    <lineage>
        <taxon>Bacteria</taxon>
        <taxon>Bacillati</taxon>
        <taxon>Actinomycetota</taxon>
        <taxon>Actinomycetes</taxon>
        <taxon>Mycobacteriales</taxon>
        <taxon>Corynebacteriaceae</taxon>
        <taxon>Corynebacterium</taxon>
    </lineage>
</organism>
<proteinExistence type="predicted"/>
<feature type="domain" description="SGNH hydrolase-type esterase" evidence="2">
    <location>
        <begin position="51"/>
        <end position="291"/>
    </location>
</feature>
<evidence type="ECO:0000313" key="3">
    <source>
        <dbReference type="EMBL" id="MBP2333766.1"/>
    </source>
</evidence>
<keyword evidence="4" id="KW-1185">Reference proteome</keyword>
<dbReference type="EMBL" id="JAGINY010000001">
    <property type="protein sequence ID" value="MBP2333766.1"/>
    <property type="molecule type" value="Genomic_DNA"/>
</dbReference>
<evidence type="ECO:0000256" key="1">
    <source>
        <dbReference type="SAM" id="SignalP"/>
    </source>
</evidence>
<dbReference type="RefSeq" id="WP_209654380.1">
    <property type="nucleotide sequence ID" value="NZ_CP047357.1"/>
</dbReference>
<feature type="chain" id="PRO_5046385891" description="SGNH hydrolase-type esterase domain-containing protein" evidence="1">
    <location>
        <begin position="31"/>
        <end position="301"/>
    </location>
</feature>
<keyword evidence="1" id="KW-0732">Signal</keyword>
<comment type="caution">
    <text evidence="3">The sequence shown here is derived from an EMBL/GenBank/DDBJ whole genome shotgun (WGS) entry which is preliminary data.</text>
</comment>
<evidence type="ECO:0000313" key="4">
    <source>
        <dbReference type="Proteomes" id="UP001519305"/>
    </source>
</evidence>
<feature type="signal peptide" evidence="1">
    <location>
        <begin position="1"/>
        <end position="30"/>
    </location>
</feature>
<accession>A0ABS4UB41</accession>
<sequence>MSLSLRARLSGLRRSTIALATAACATGLVAAGATVAAPTADANPAGTELVVFGDSFAANPTLPAGHIIAGTAPNSGSRAPVHGPGGCPQDPENWPRVAAGILDVPLADYSCNGTGRVPYLDLINSVTAAIANGDLGPGTRKVAVMYGGLDVLQWVDTGTHVAGVAGSLPSGYHATIADMKRRVQEAAPNAEIVMAGYPELGAGDNVCLINVTPNQPSPIMLPGIAAVETGLQSSIRNAAAANGIRFVDMKAATVGHGTCAAPDSQRYVSGIYDQTSDHNMKLHPTLEGSRAMGRIMADNLR</sequence>
<dbReference type="Pfam" id="PF13472">
    <property type="entry name" value="Lipase_GDSL_2"/>
    <property type="match status" value="1"/>
</dbReference>
<dbReference type="InterPro" id="IPR036514">
    <property type="entry name" value="SGNH_hydro_sf"/>
</dbReference>
<name>A0ABS4UB41_9CORY</name>
<dbReference type="SUPFAM" id="SSF52266">
    <property type="entry name" value="SGNH hydrolase"/>
    <property type="match status" value="1"/>
</dbReference>
<dbReference type="InterPro" id="IPR013830">
    <property type="entry name" value="SGNH_hydro"/>
</dbReference>
<dbReference type="Proteomes" id="UP001519305">
    <property type="component" value="Unassembled WGS sequence"/>
</dbReference>
<protein>
    <recommendedName>
        <fullName evidence="2">SGNH hydrolase-type esterase domain-containing protein</fullName>
    </recommendedName>
</protein>